<evidence type="ECO:0000256" key="5">
    <source>
        <dbReference type="ARBA" id="ARBA00022490"/>
    </source>
</evidence>
<dbReference type="AlphaFoldDB" id="A0A2Z6MZW2"/>
<comment type="similarity">
    <text evidence="2 11 12">Belongs to the glutamine synthetase family.</text>
</comment>
<dbReference type="InterPro" id="IPR036651">
    <property type="entry name" value="Gln_synt_N_sf"/>
</dbReference>
<dbReference type="SUPFAM" id="SSF55931">
    <property type="entry name" value="Glutamine synthetase/guanido kinase"/>
    <property type="match status" value="1"/>
</dbReference>
<keyword evidence="8" id="KW-0067">ATP-binding</keyword>
<evidence type="ECO:0000256" key="4">
    <source>
        <dbReference type="ARBA" id="ARBA00012937"/>
    </source>
</evidence>
<evidence type="ECO:0000313" key="15">
    <source>
        <dbReference type="EMBL" id="GAU22417.1"/>
    </source>
</evidence>
<dbReference type="InterPro" id="IPR014746">
    <property type="entry name" value="Gln_synth/guanido_kin_cat_dom"/>
</dbReference>
<evidence type="ECO:0000256" key="9">
    <source>
        <dbReference type="ARBA" id="ARBA00030668"/>
    </source>
</evidence>
<dbReference type="PROSITE" id="PS00181">
    <property type="entry name" value="GLNA_ATP"/>
    <property type="match status" value="1"/>
</dbReference>
<dbReference type="GO" id="GO:0005524">
    <property type="term" value="F:ATP binding"/>
    <property type="evidence" value="ECO:0007669"/>
    <property type="project" value="UniProtKB-KW"/>
</dbReference>
<evidence type="ECO:0000256" key="13">
    <source>
        <dbReference type="SAM" id="MobiDB-lite"/>
    </source>
</evidence>
<dbReference type="InterPro" id="IPR027303">
    <property type="entry name" value="Gln_synth_gly_rich_site"/>
</dbReference>
<evidence type="ECO:0000313" key="16">
    <source>
        <dbReference type="Proteomes" id="UP000242715"/>
    </source>
</evidence>
<dbReference type="Gene3D" id="3.30.590.10">
    <property type="entry name" value="Glutamine synthetase/guanido kinase, catalytic domain"/>
    <property type="match status" value="1"/>
</dbReference>
<evidence type="ECO:0000256" key="2">
    <source>
        <dbReference type="ARBA" id="ARBA00009897"/>
    </source>
</evidence>
<keyword evidence="16" id="KW-1185">Reference proteome</keyword>
<evidence type="ECO:0000256" key="10">
    <source>
        <dbReference type="ARBA" id="ARBA00049436"/>
    </source>
</evidence>
<evidence type="ECO:0000256" key="7">
    <source>
        <dbReference type="ARBA" id="ARBA00022741"/>
    </source>
</evidence>
<evidence type="ECO:0000256" key="6">
    <source>
        <dbReference type="ARBA" id="ARBA00022598"/>
    </source>
</evidence>
<evidence type="ECO:0000259" key="14">
    <source>
        <dbReference type="PROSITE" id="PS51987"/>
    </source>
</evidence>
<dbReference type="OrthoDB" id="1936100at2759"/>
<accession>A0A2Z6MZW2</accession>
<organism evidence="15 16">
    <name type="scientific">Trifolium subterraneum</name>
    <name type="common">Subterranean clover</name>
    <dbReference type="NCBI Taxonomy" id="3900"/>
    <lineage>
        <taxon>Eukaryota</taxon>
        <taxon>Viridiplantae</taxon>
        <taxon>Streptophyta</taxon>
        <taxon>Embryophyta</taxon>
        <taxon>Tracheophyta</taxon>
        <taxon>Spermatophyta</taxon>
        <taxon>Magnoliopsida</taxon>
        <taxon>eudicotyledons</taxon>
        <taxon>Gunneridae</taxon>
        <taxon>Pentapetalae</taxon>
        <taxon>rosids</taxon>
        <taxon>fabids</taxon>
        <taxon>Fabales</taxon>
        <taxon>Fabaceae</taxon>
        <taxon>Papilionoideae</taxon>
        <taxon>50 kb inversion clade</taxon>
        <taxon>NPAAA clade</taxon>
        <taxon>Hologalegina</taxon>
        <taxon>IRL clade</taxon>
        <taxon>Trifolieae</taxon>
        <taxon>Trifolium</taxon>
    </lineage>
</organism>
<dbReference type="PROSITE" id="PS51987">
    <property type="entry name" value="GS_CATALYTIC"/>
    <property type="match status" value="1"/>
</dbReference>
<protein>
    <recommendedName>
        <fullName evidence="4">glutamine synthetase</fullName>
        <ecNumber evidence="4">6.3.1.2</ecNumber>
    </recommendedName>
    <alternativeName>
        <fullName evidence="9">Glutamate--ammonia ligase</fullName>
    </alternativeName>
</protein>
<evidence type="ECO:0000256" key="11">
    <source>
        <dbReference type="PROSITE-ProRule" id="PRU01331"/>
    </source>
</evidence>
<dbReference type="PANTHER" id="PTHR20852">
    <property type="entry name" value="GLUTAMINE SYNTHETASE"/>
    <property type="match status" value="1"/>
</dbReference>
<dbReference type="PANTHER" id="PTHR20852:SF93">
    <property type="entry name" value="GLUTAMINE SYNTHETASE CYTOSOLIC ISOZYME 1-1"/>
    <property type="match status" value="1"/>
</dbReference>
<dbReference type="InterPro" id="IPR008146">
    <property type="entry name" value="Gln_synth_cat_dom"/>
</dbReference>
<dbReference type="Pfam" id="PF00120">
    <property type="entry name" value="Gln-synt_C"/>
    <property type="match status" value="1"/>
</dbReference>
<feature type="region of interest" description="Disordered" evidence="13">
    <location>
        <begin position="38"/>
        <end position="76"/>
    </location>
</feature>
<evidence type="ECO:0000256" key="1">
    <source>
        <dbReference type="ARBA" id="ARBA00004496"/>
    </source>
</evidence>
<proteinExistence type="inferred from homology"/>
<keyword evidence="6" id="KW-0436">Ligase</keyword>
<feature type="domain" description="GS catalytic" evidence="14">
    <location>
        <begin position="64"/>
        <end position="312"/>
    </location>
</feature>
<comment type="catalytic activity">
    <reaction evidence="10">
        <text>L-glutamate + NH4(+) + ATP = L-glutamine + ADP + phosphate + H(+)</text>
        <dbReference type="Rhea" id="RHEA:16169"/>
        <dbReference type="ChEBI" id="CHEBI:15378"/>
        <dbReference type="ChEBI" id="CHEBI:28938"/>
        <dbReference type="ChEBI" id="CHEBI:29985"/>
        <dbReference type="ChEBI" id="CHEBI:30616"/>
        <dbReference type="ChEBI" id="CHEBI:43474"/>
        <dbReference type="ChEBI" id="CHEBI:58359"/>
        <dbReference type="ChEBI" id="CHEBI:456216"/>
        <dbReference type="EC" id="6.3.1.2"/>
    </reaction>
</comment>
<dbReference type="InterPro" id="IPR050292">
    <property type="entry name" value="Glutamine_Synthetase"/>
</dbReference>
<dbReference type="Gene3D" id="3.10.20.70">
    <property type="entry name" value="Glutamine synthetase, N-terminal domain"/>
    <property type="match status" value="1"/>
</dbReference>
<dbReference type="FunFam" id="3.30.590.10:FF:000004">
    <property type="entry name" value="Glutamine synthetase"/>
    <property type="match status" value="1"/>
</dbReference>
<sequence length="312" mass="34039">MSLLSDLINLDLSDSTEKIIAEYIWIGGSGLDLRSKARTLPGPVTDPSQLPKWNYDGSSTGQAPGEDSEPTSHFQGSIQKGYGIEQEYTLLQKDIQWPLGWPVGGFPGPQGPYYCGAGADKAFGRDIVDAHYKACLYAGINISGINGEVMPGQWEFQVGPSVGISAGDEIWAARYILERITEIAGVVLSLDPKPIKGDWNGAGAHTNYSTKSMREDGGYEVIKKAIEKLGKKHAEHIAAYGEGNERRLTGRHETADINTFLWGVANRGASIRVGRDTEKEGKGYFEDRRPASNMDPYVVTSMIADTTILWKP</sequence>
<evidence type="ECO:0000256" key="12">
    <source>
        <dbReference type="RuleBase" id="RU000384"/>
    </source>
</evidence>
<name>A0A2Z6MZW2_TRISU</name>
<dbReference type="GO" id="GO:0004356">
    <property type="term" value="F:glutamine synthetase activity"/>
    <property type="evidence" value="ECO:0007669"/>
    <property type="project" value="UniProtKB-EC"/>
</dbReference>
<dbReference type="EC" id="6.3.1.2" evidence="4"/>
<dbReference type="GO" id="GO:0005737">
    <property type="term" value="C:cytoplasm"/>
    <property type="evidence" value="ECO:0007669"/>
    <property type="project" value="UniProtKB-SubCell"/>
</dbReference>
<keyword evidence="5" id="KW-0963">Cytoplasm</keyword>
<evidence type="ECO:0000256" key="8">
    <source>
        <dbReference type="ARBA" id="ARBA00022840"/>
    </source>
</evidence>
<keyword evidence="7" id="KW-0547">Nucleotide-binding</keyword>
<comment type="subcellular location">
    <subcellularLocation>
        <location evidence="1">Cytoplasm</location>
    </subcellularLocation>
</comment>
<dbReference type="EMBL" id="DF973247">
    <property type="protein sequence ID" value="GAU22417.1"/>
    <property type="molecule type" value="Genomic_DNA"/>
</dbReference>
<evidence type="ECO:0000256" key="3">
    <source>
        <dbReference type="ARBA" id="ARBA00011823"/>
    </source>
</evidence>
<dbReference type="Proteomes" id="UP000242715">
    <property type="component" value="Unassembled WGS sequence"/>
</dbReference>
<gene>
    <name evidence="15" type="ORF">TSUD_123040</name>
</gene>
<reference evidence="16" key="1">
    <citation type="journal article" date="2017" name="Front. Plant Sci.">
        <title>Climate Clever Clovers: New Paradigm to Reduce the Environmental Footprint of Ruminants by Breeding Low Methanogenic Forages Utilizing Haplotype Variation.</title>
        <authorList>
            <person name="Kaur P."/>
            <person name="Appels R."/>
            <person name="Bayer P.E."/>
            <person name="Keeble-Gagnere G."/>
            <person name="Wang J."/>
            <person name="Hirakawa H."/>
            <person name="Shirasawa K."/>
            <person name="Vercoe P."/>
            <person name="Stefanova K."/>
            <person name="Durmic Z."/>
            <person name="Nichols P."/>
            <person name="Revell C."/>
            <person name="Isobe S.N."/>
            <person name="Edwards D."/>
            <person name="Erskine W."/>
        </authorList>
    </citation>
    <scope>NUCLEOTIDE SEQUENCE [LARGE SCALE GENOMIC DNA]</scope>
    <source>
        <strain evidence="16">cv. Daliak</strain>
    </source>
</reference>
<dbReference type="SMART" id="SM01230">
    <property type="entry name" value="Gln-synt_C"/>
    <property type="match status" value="1"/>
</dbReference>
<dbReference type="GO" id="GO:0006542">
    <property type="term" value="P:glutamine biosynthetic process"/>
    <property type="evidence" value="ECO:0007669"/>
    <property type="project" value="InterPro"/>
</dbReference>
<comment type="subunit">
    <text evidence="3">Homooctamer.</text>
</comment>